<feature type="domain" description="DNA methylase adenine-specific" evidence="8">
    <location>
        <begin position="74"/>
        <end position="334"/>
    </location>
</feature>
<dbReference type="GO" id="GO:0008170">
    <property type="term" value="F:N-methyltransferase activity"/>
    <property type="evidence" value="ECO:0007669"/>
    <property type="project" value="InterPro"/>
</dbReference>
<gene>
    <name evidence="9" type="ORF">THF1A12_90067</name>
</gene>
<evidence type="ECO:0000256" key="1">
    <source>
        <dbReference type="ARBA" id="ARBA00006594"/>
    </source>
</evidence>
<dbReference type="PRINTS" id="PR00507">
    <property type="entry name" value="N12N6MTFRASE"/>
</dbReference>
<dbReference type="PANTHER" id="PTHR42933:SF1">
    <property type="entry name" value="SITE-SPECIFIC DNA-METHYLTRANSFERASE (ADENINE-SPECIFIC)"/>
    <property type="match status" value="1"/>
</dbReference>
<evidence type="ECO:0000256" key="2">
    <source>
        <dbReference type="ARBA" id="ARBA00011900"/>
    </source>
</evidence>
<dbReference type="GO" id="GO:0009007">
    <property type="term" value="F:site-specific DNA-methyltransferase (adenine-specific) activity"/>
    <property type="evidence" value="ECO:0007669"/>
    <property type="project" value="UniProtKB-EC"/>
</dbReference>
<dbReference type="AlphaFoldDB" id="A0AAU9R1R8"/>
<keyword evidence="3 9" id="KW-0489">Methyltransferase</keyword>
<evidence type="ECO:0000256" key="5">
    <source>
        <dbReference type="ARBA" id="ARBA00022691"/>
    </source>
</evidence>
<dbReference type="InterPro" id="IPR029063">
    <property type="entry name" value="SAM-dependent_MTases_sf"/>
</dbReference>
<evidence type="ECO:0000259" key="8">
    <source>
        <dbReference type="Pfam" id="PF02384"/>
    </source>
</evidence>
<comment type="similarity">
    <text evidence="1">Belongs to the N(4)/N(6)-methyltransferase family.</text>
</comment>
<organism evidence="9 10">
    <name type="scientific">Vibrio jasicida</name>
    <dbReference type="NCBI Taxonomy" id="766224"/>
    <lineage>
        <taxon>Bacteria</taxon>
        <taxon>Pseudomonadati</taxon>
        <taxon>Pseudomonadota</taxon>
        <taxon>Gammaproteobacteria</taxon>
        <taxon>Vibrionales</taxon>
        <taxon>Vibrionaceae</taxon>
        <taxon>Vibrio</taxon>
    </lineage>
</organism>
<dbReference type="Gene3D" id="3.40.50.150">
    <property type="entry name" value="Vaccinia Virus protein VP39"/>
    <property type="match status" value="1"/>
</dbReference>
<evidence type="ECO:0000256" key="4">
    <source>
        <dbReference type="ARBA" id="ARBA00022679"/>
    </source>
</evidence>
<keyword evidence="5" id="KW-0949">S-adenosyl-L-methionine</keyword>
<dbReference type="RefSeq" id="WP_409588129.1">
    <property type="nucleotide sequence ID" value="NZ_CAKMTZ010000002.1"/>
</dbReference>
<keyword evidence="4 9" id="KW-0808">Transferase</keyword>
<evidence type="ECO:0000313" key="9">
    <source>
        <dbReference type="EMBL" id="CAH1603963.1"/>
    </source>
</evidence>
<evidence type="ECO:0000256" key="3">
    <source>
        <dbReference type="ARBA" id="ARBA00022603"/>
    </source>
</evidence>
<dbReference type="EMBL" id="CAKMUD010000149">
    <property type="protein sequence ID" value="CAH1603963.1"/>
    <property type="molecule type" value="Genomic_DNA"/>
</dbReference>
<protein>
    <recommendedName>
        <fullName evidence="2">site-specific DNA-methyltransferase (adenine-specific)</fullName>
        <ecNumber evidence="2">2.1.1.72</ecNumber>
    </recommendedName>
</protein>
<dbReference type="GO" id="GO:0032259">
    <property type="term" value="P:methylation"/>
    <property type="evidence" value="ECO:0007669"/>
    <property type="project" value="UniProtKB-KW"/>
</dbReference>
<keyword evidence="6" id="KW-0680">Restriction system</keyword>
<comment type="catalytic activity">
    <reaction evidence="7">
        <text>a 2'-deoxyadenosine in DNA + S-adenosyl-L-methionine = an N(6)-methyl-2'-deoxyadenosine in DNA + S-adenosyl-L-homocysteine + H(+)</text>
        <dbReference type="Rhea" id="RHEA:15197"/>
        <dbReference type="Rhea" id="RHEA-COMP:12418"/>
        <dbReference type="Rhea" id="RHEA-COMP:12419"/>
        <dbReference type="ChEBI" id="CHEBI:15378"/>
        <dbReference type="ChEBI" id="CHEBI:57856"/>
        <dbReference type="ChEBI" id="CHEBI:59789"/>
        <dbReference type="ChEBI" id="CHEBI:90615"/>
        <dbReference type="ChEBI" id="CHEBI:90616"/>
        <dbReference type="EC" id="2.1.1.72"/>
    </reaction>
</comment>
<proteinExistence type="inferred from homology"/>
<evidence type="ECO:0000256" key="7">
    <source>
        <dbReference type="ARBA" id="ARBA00047942"/>
    </source>
</evidence>
<evidence type="ECO:0000256" key="6">
    <source>
        <dbReference type="ARBA" id="ARBA00022747"/>
    </source>
</evidence>
<name>A0AAU9R1R8_9VIBR</name>
<dbReference type="InterPro" id="IPR003356">
    <property type="entry name" value="DNA_methylase_A-5"/>
</dbReference>
<dbReference type="InterPro" id="IPR051537">
    <property type="entry name" value="DNA_Adenine_Mtase"/>
</dbReference>
<sequence>MITKLLEQLQKDADQQGIRLQAAFSRFVDEMYQQVLDENLATERSAIYLELVAQYPFQDILGMVAVEIGRMDFKRGQFMTPFECAYTLAQMQQMNEPEMLDPTCGTGVMGLVKLALMREKIVKPTSGFVSLADWGFDVSIHLNDLDSEMTKISTIQVFTNWAIHCQIWFELDLLVTQNNFITDWDAPLNKVYQSEESNQNFNSLSCAKKKNILMNPPYGLKDYGFTYAKANAQQSRFSVGVPNKGDCEYAFILSGFDLLKDDESKAFMILPNSVTYKASTQKYRSYFTKEKSLNAIIALPRKVFAETDIPTTVFMFDKAKKHRDNGIYMMNLDQAA</sequence>
<dbReference type="SUPFAM" id="SSF53335">
    <property type="entry name" value="S-adenosyl-L-methionine-dependent methyltransferases"/>
    <property type="match status" value="1"/>
</dbReference>
<dbReference type="PANTHER" id="PTHR42933">
    <property type="entry name" value="SLR6095 PROTEIN"/>
    <property type="match status" value="1"/>
</dbReference>
<reference evidence="9" key="1">
    <citation type="submission" date="2022-01" db="EMBL/GenBank/DDBJ databases">
        <authorList>
            <person name="Lagorce A."/>
        </authorList>
    </citation>
    <scope>NUCLEOTIDE SEQUENCE</scope>
    <source>
        <strain evidence="9">Th15_F1_A12</strain>
    </source>
</reference>
<evidence type="ECO:0000313" key="10">
    <source>
        <dbReference type="Proteomes" id="UP001295462"/>
    </source>
</evidence>
<dbReference type="GO" id="GO:0003677">
    <property type="term" value="F:DNA binding"/>
    <property type="evidence" value="ECO:0007669"/>
    <property type="project" value="InterPro"/>
</dbReference>
<dbReference type="Proteomes" id="UP001295462">
    <property type="component" value="Unassembled WGS sequence"/>
</dbReference>
<dbReference type="EC" id="2.1.1.72" evidence="2"/>
<comment type="caution">
    <text evidence="9">The sequence shown here is derived from an EMBL/GenBank/DDBJ whole genome shotgun (WGS) entry which is preliminary data.</text>
</comment>
<accession>A0AAU9R1R8</accession>
<dbReference type="GO" id="GO:0009307">
    <property type="term" value="P:DNA restriction-modification system"/>
    <property type="evidence" value="ECO:0007669"/>
    <property type="project" value="UniProtKB-KW"/>
</dbReference>
<dbReference type="Pfam" id="PF02384">
    <property type="entry name" value="N6_Mtase"/>
    <property type="match status" value="1"/>
</dbReference>